<gene>
    <name evidence="1" type="ORF">L227DRAFT_193909</name>
</gene>
<evidence type="ECO:0000313" key="2">
    <source>
        <dbReference type="Proteomes" id="UP000313359"/>
    </source>
</evidence>
<organism evidence="1 2">
    <name type="scientific">Lentinus tigrinus ALCF2SS1-6</name>
    <dbReference type="NCBI Taxonomy" id="1328759"/>
    <lineage>
        <taxon>Eukaryota</taxon>
        <taxon>Fungi</taxon>
        <taxon>Dikarya</taxon>
        <taxon>Basidiomycota</taxon>
        <taxon>Agaricomycotina</taxon>
        <taxon>Agaricomycetes</taxon>
        <taxon>Polyporales</taxon>
        <taxon>Polyporaceae</taxon>
        <taxon>Lentinus</taxon>
    </lineage>
</organism>
<sequence>MGRNVFCLLFGTERWTVEGNGGIWINLAISGGSVTAADMTVYCLRRKADSLTSRATQAGRRLTGAEGEVCEEDRRC</sequence>
<keyword evidence="2" id="KW-1185">Reference proteome</keyword>
<proteinExistence type="predicted"/>
<dbReference type="EMBL" id="ML122276">
    <property type="protein sequence ID" value="RPD58332.1"/>
    <property type="molecule type" value="Genomic_DNA"/>
</dbReference>
<dbReference type="Proteomes" id="UP000313359">
    <property type="component" value="Unassembled WGS sequence"/>
</dbReference>
<reference evidence="1" key="1">
    <citation type="journal article" date="2018" name="Genome Biol. Evol.">
        <title>Genomics and development of Lentinus tigrinus, a white-rot wood-decaying mushroom with dimorphic fruiting bodies.</title>
        <authorList>
            <person name="Wu B."/>
            <person name="Xu Z."/>
            <person name="Knudson A."/>
            <person name="Carlson A."/>
            <person name="Chen N."/>
            <person name="Kovaka S."/>
            <person name="LaButti K."/>
            <person name="Lipzen A."/>
            <person name="Pennachio C."/>
            <person name="Riley R."/>
            <person name="Schakwitz W."/>
            <person name="Umezawa K."/>
            <person name="Ohm R.A."/>
            <person name="Grigoriev I.V."/>
            <person name="Nagy L.G."/>
            <person name="Gibbons J."/>
            <person name="Hibbett D."/>
        </authorList>
    </citation>
    <scope>NUCLEOTIDE SEQUENCE [LARGE SCALE GENOMIC DNA]</scope>
    <source>
        <strain evidence="1">ALCF2SS1-6</strain>
    </source>
</reference>
<protein>
    <submittedName>
        <fullName evidence="1">Uncharacterized protein</fullName>
    </submittedName>
</protein>
<name>A0A5C2S464_9APHY</name>
<dbReference type="AlphaFoldDB" id="A0A5C2S464"/>
<accession>A0A5C2S464</accession>
<evidence type="ECO:0000313" key="1">
    <source>
        <dbReference type="EMBL" id="RPD58332.1"/>
    </source>
</evidence>